<accession>A0A101HHY7</accession>
<dbReference type="EMBL" id="LGGN01000154">
    <property type="protein sequence ID" value="KUK77207.1"/>
    <property type="molecule type" value="Genomic_DNA"/>
</dbReference>
<name>A0A101HHY7_9BACT</name>
<evidence type="ECO:0000256" key="1">
    <source>
        <dbReference type="SAM" id="Coils"/>
    </source>
</evidence>
<organism evidence="3 4">
    <name type="scientific">Proteiniphilum acetatigenes</name>
    <dbReference type="NCBI Taxonomy" id="294710"/>
    <lineage>
        <taxon>Bacteria</taxon>
        <taxon>Pseudomonadati</taxon>
        <taxon>Bacteroidota</taxon>
        <taxon>Bacteroidia</taxon>
        <taxon>Bacteroidales</taxon>
        <taxon>Dysgonomonadaceae</taxon>
        <taxon>Proteiniphilum</taxon>
    </lineage>
</organism>
<dbReference type="PATRIC" id="fig|294710.3.peg.1223"/>
<sequence>MKHEVFGLDQLLCVFNSNCPAMRAKEKLEFNKAEFEFYMLVKKSIYDLYPLRTNKRKTEEYCDNHLFADARCREIFKINNCNHESVNFHENDDEIDHLISYRVRKEIQNAICDDKTFIYAYNIIERDHNPYDYHYKSKRLQLKPETLTSSREIEKEISQYKEDYPKDNLSDYLIDEANFKFYHERFLNLMFDDEGWLFIFNKAYEIFDRIRTFAANPSQAHHIANNIYFGDKLMEDAILDFLLLLIDNYSYDLTPEQVKKFRLLAFFIRKHRDLQMLTIEKKYLERIHSLNLAKVDWMKATRYFNVHLITQWVTYSGLSNDQQLQILNLIKGKYLTENQRNPDFFCYDLSDCFSQLQQLLTSDEPPPGCNGSPVPSTNTINPNPPQKQLPMVRMIEHLNTSLDELKEQNDRLTRIITQQNEELRLLHEKHDEETRNMMMVLNEHEENYNSKGFTLAQMTLVFYYLFNELGITFDNTPKVKWARFIQKVTGKHIQNVKTELDIDFDSSKTKKNLKIMADLFRELLPQITGIIENDSK</sequence>
<feature type="coiled-coil region" evidence="1">
    <location>
        <begin position="395"/>
        <end position="436"/>
    </location>
</feature>
<protein>
    <submittedName>
        <fullName evidence="3">Uncharacterized protein</fullName>
    </submittedName>
</protein>
<evidence type="ECO:0000313" key="4">
    <source>
        <dbReference type="Proteomes" id="UP000053860"/>
    </source>
</evidence>
<dbReference type="AlphaFoldDB" id="A0A101HHY7"/>
<evidence type="ECO:0000313" key="3">
    <source>
        <dbReference type="EMBL" id="KUK77207.1"/>
    </source>
</evidence>
<dbReference type="Proteomes" id="UP000053860">
    <property type="component" value="Unassembled WGS sequence"/>
</dbReference>
<reference evidence="4" key="1">
    <citation type="journal article" date="2015" name="MBio">
        <title>Genome-Resolved Metagenomic Analysis Reveals Roles for Candidate Phyla and Other Microbial Community Members in Biogeochemical Transformations in Oil Reservoirs.</title>
        <authorList>
            <person name="Hu P."/>
            <person name="Tom L."/>
            <person name="Singh A."/>
            <person name="Thomas B.C."/>
            <person name="Baker B.J."/>
            <person name="Piceno Y.M."/>
            <person name="Andersen G.L."/>
            <person name="Banfield J.F."/>
        </authorList>
    </citation>
    <scope>NUCLEOTIDE SEQUENCE [LARGE SCALE GENOMIC DNA]</scope>
</reference>
<evidence type="ECO:0000256" key="2">
    <source>
        <dbReference type="SAM" id="MobiDB-lite"/>
    </source>
</evidence>
<feature type="region of interest" description="Disordered" evidence="2">
    <location>
        <begin position="364"/>
        <end position="386"/>
    </location>
</feature>
<proteinExistence type="predicted"/>
<keyword evidence="1" id="KW-0175">Coiled coil</keyword>
<gene>
    <name evidence="3" type="ORF">XD92_0880</name>
</gene>
<comment type="caution">
    <text evidence="3">The sequence shown here is derived from an EMBL/GenBank/DDBJ whole genome shotgun (WGS) entry which is preliminary data.</text>
</comment>